<keyword evidence="10" id="KW-1185">Reference proteome</keyword>
<evidence type="ECO:0000256" key="4">
    <source>
        <dbReference type="ARBA" id="ARBA00022857"/>
    </source>
</evidence>
<evidence type="ECO:0000256" key="7">
    <source>
        <dbReference type="ARBA" id="ARBA00023140"/>
    </source>
</evidence>
<dbReference type="PROSITE" id="PS00061">
    <property type="entry name" value="ADH_SHORT"/>
    <property type="match status" value="1"/>
</dbReference>
<evidence type="ECO:0000256" key="1">
    <source>
        <dbReference type="ARBA" id="ARBA00004173"/>
    </source>
</evidence>
<evidence type="ECO:0000256" key="2">
    <source>
        <dbReference type="ARBA" id="ARBA00004275"/>
    </source>
</evidence>
<keyword evidence="7" id="KW-0576">Peroxisome</keyword>
<comment type="similarity">
    <text evidence="3">Belongs to the short-chain dehydrogenases/reductases (SDR) family.</text>
</comment>
<comment type="caution">
    <text evidence="9">The sequence shown here is derived from an EMBL/GenBank/DDBJ whole genome shotgun (WGS) entry which is preliminary data.</text>
</comment>
<keyword evidence="6" id="KW-0496">Mitochondrion</keyword>
<keyword evidence="4" id="KW-0521">NADP</keyword>
<organism evidence="9 10">
    <name type="scientific">Acrasis kona</name>
    <dbReference type="NCBI Taxonomy" id="1008807"/>
    <lineage>
        <taxon>Eukaryota</taxon>
        <taxon>Discoba</taxon>
        <taxon>Heterolobosea</taxon>
        <taxon>Tetramitia</taxon>
        <taxon>Eutetramitia</taxon>
        <taxon>Acrasidae</taxon>
        <taxon>Acrasis</taxon>
    </lineage>
</organism>
<sequence>MPAPRTLRNKTVVITGASRGIGLAMALRFAQDGANVAILAKTAEPHPKLPGTIYTAAKDIEAAGGKALPLLCDVRNEEQVKQCIDKVVATFGGIDILVNNASAISLTTSQSTTMKSYDLMNQINARGTFMCSKYCIPHLRKSSNPHILAISPPLRMKPEYFGAHTAYTISKFGMSLVMLGLSHELKDEYIAVNALWPRTPVATAALMVITGFQDFENIKQARNDKIMSDAAYEIVTSDSTMCTGNFFIDEDLIRDKTVGFEQYAICPGEKLGDDFFVEDCDENVNKKIIQEKYERDLPIEEEKTRRLLSKL</sequence>
<dbReference type="Proteomes" id="UP001431209">
    <property type="component" value="Unassembled WGS sequence"/>
</dbReference>
<dbReference type="AlphaFoldDB" id="A0AAW2ZH33"/>
<dbReference type="NCBIfam" id="NF006133">
    <property type="entry name" value="PRK08278.1"/>
    <property type="match status" value="1"/>
</dbReference>
<dbReference type="InterPro" id="IPR002347">
    <property type="entry name" value="SDR_fam"/>
</dbReference>
<dbReference type="GO" id="GO:0005739">
    <property type="term" value="C:mitochondrion"/>
    <property type="evidence" value="ECO:0007669"/>
    <property type="project" value="UniProtKB-SubCell"/>
</dbReference>
<dbReference type="PANTHER" id="PTHR42808">
    <property type="entry name" value="HYDROXYSTEROID DEHYDROGENASE-LIKE PROTEIN 2"/>
    <property type="match status" value="1"/>
</dbReference>
<dbReference type="Gene3D" id="3.40.50.720">
    <property type="entry name" value="NAD(P)-binding Rossmann-like Domain"/>
    <property type="match status" value="1"/>
</dbReference>
<dbReference type="GO" id="GO:0016491">
    <property type="term" value="F:oxidoreductase activity"/>
    <property type="evidence" value="ECO:0007669"/>
    <property type="project" value="UniProtKB-KW"/>
</dbReference>
<dbReference type="PRINTS" id="PR00081">
    <property type="entry name" value="GDHRDH"/>
</dbReference>
<accession>A0AAW2ZH33</accession>
<dbReference type="Pfam" id="PF00106">
    <property type="entry name" value="adh_short"/>
    <property type="match status" value="1"/>
</dbReference>
<keyword evidence="5" id="KW-0560">Oxidoreductase</keyword>
<gene>
    <name evidence="9" type="ORF">AKO1_009057</name>
</gene>
<dbReference type="InterPro" id="IPR051935">
    <property type="entry name" value="HSDL2"/>
</dbReference>
<dbReference type="FunFam" id="3.40.50.720:FF:000301">
    <property type="entry name" value="Hydroxysteroid dehydrogenase like 2"/>
    <property type="match status" value="1"/>
</dbReference>
<evidence type="ECO:0000256" key="6">
    <source>
        <dbReference type="ARBA" id="ARBA00023128"/>
    </source>
</evidence>
<reference evidence="9 10" key="1">
    <citation type="submission" date="2024-03" db="EMBL/GenBank/DDBJ databases">
        <title>The Acrasis kona genome and developmental transcriptomes reveal deep origins of eukaryotic multicellular pathways.</title>
        <authorList>
            <person name="Sheikh S."/>
            <person name="Fu C.-J."/>
            <person name="Brown M.W."/>
            <person name="Baldauf S.L."/>
        </authorList>
    </citation>
    <scope>NUCLEOTIDE SEQUENCE [LARGE SCALE GENOMIC DNA]</scope>
    <source>
        <strain evidence="9 10">ATCC MYA-3509</strain>
    </source>
</reference>
<evidence type="ECO:0000313" key="10">
    <source>
        <dbReference type="Proteomes" id="UP001431209"/>
    </source>
</evidence>
<name>A0AAW2ZH33_9EUKA</name>
<dbReference type="EMBL" id="JAOPGA020001514">
    <property type="protein sequence ID" value="KAL0489116.1"/>
    <property type="molecule type" value="Genomic_DNA"/>
</dbReference>
<evidence type="ECO:0000256" key="8">
    <source>
        <dbReference type="ARBA" id="ARBA00040243"/>
    </source>
</evidence>
<comment type="subcellular location">
    <subcellularLocation>
        <location evidence="1">Mitochondrion</location>
    </subcellularLocation>
    <subcellularLocation>
        <location evidence="2">Peroxisome</location>
    </subcellularLocation>
</comment>
<evidence type="ECO:0000256" key="5">
    <source>
        <dbReference type="ARBA" id="ARBA00023002"/>
    </source>
</evidence>
<dbReference type="GO" id="GO:0005777">
    <property type="term" value="C:peroxisome"/>
    <property type="evidence" value="ECO:0007669"/>
    <property type="project" value="UniProtKB-SubCell"/>
</dbReference>
<dbReference type="InterPro" id="IPR020904">
    <property type="entry name" value="Sc_DH/Rdtase_CS"/>
</dbReference>
<dbReference type="SUPFAM" id="SSF51735">
    <property type="entry name" value="NAD(P)-binding Rossmann-fold domains"/>
    <property type="match status" value="1"/>
</dbReference>
<protein>
    <recommendedName>
        <fullName evidence="8">Hydroxysteroid dehydrogenase-like protein 2</fullName>
    </recommendedName>
</protein>
<evidence type="ECO:0000256" key="3">
    <source>
        <dbReference type="ARBA" id="ARBA00006484"/>
    </source>
</evidence>
<evidence type="ECO:0000313" key="9">
    <source>
        <dbReference type="EMBL" id="KAL0489116.1"/>
    </source>
</evidence>
<dbReference type="PANTHER" id="PTHR42808:SF3">
    <property type="entry name" value="HYDROXYSTEROID DEHYDROGENASE-LIKE PROTEIN 2"/>
    <property type="match status" value="1"/>
</dbReference>
<dbReference type="InterPro" id="IPR036291">
    <property type="entry name" value="NAD(P)-bd_dom_sf"/>
</dbReference>
<proteinExistence type="inferred from homology"/>